<comment type="caution">
    <text evidence="2">The sequence shown here is derived from an EMBL/GenBank/DDBJ whole genome shotgun (WGS) entry which is preliminary data.</text>
</comment>
<dbReference type="InterPro" id="IPR043502">
    <property type="entry name" value="DNA/RNA_pol_sf"/>
</dbReference>
<evidence type="ECO:0000313" key="3">
    <source>
        <dbReference type="Proteomes" id="UP001303046"/>
    </source>
</evidence>
<dbReference type="Gene3D" id="3.30.70.270">
    <property type="match status" value="1"/>
</dbReference>
<dbReference type="EMBL" id="JAVFWL010000002">
    <property type="protein sequence ID" value="KAK6738021.1"/>
    <property type="molecule type" value="Genomic_DNA"/>
</dbReference>
<organism evidence="2 3">
    <name type="scientific">Necator americanus</name>
    <name type="common">Human hookworm</name>
    <dbReference type="NCBI Taxonomy" id="51031"/>
    <lineage>
        <taxon>Eukaryota</taxon>
        <taxon>Metazoa</taxon>
        <taxon>Ecdysozoa</taxon>
        <taxon>Nematoda</taxon>
        <taxon>Chromadorea</taxon>
        <taxon>Rhabditida</taxon>
        <taxon>Rhabditina</taxon>
        <taxon>Rhabditomorpha</taxon>
        <taxon>Strongyloidea</taxon>
        <taxon>Ancylostomatidae</taxon>
        <taxon>Bunostominae</taxon>
        <taxon>Necator</taxon>
    </lineage>
</organism>
<dbReference type="PANTHER" id="PTHR47027">
    <property type="entry name" value="REVERSE TRANSCRIPTASE DOMAIN-CONTAINING PROTEIN"/>
    <property type="match status" value="1"/>
</dbReference>
<keyword evidence="3" id="KW-1185">Reference proteome</keyword>
<protein>
    <recommendedName>
        <fullName evidence="1">Reverse transcriptase domain-containing protein</fullName>
    </recommendedName>
</protein>
<dbReference type="PANTHER" id="PTHR47027:SF20">
    <property type="entry name" value="REVERSE TRANSCRIPTASE-LIKE PROTEIN WITH RNA-DIRECTED DNA POLYMERASE DOMAIN"/>
    <property type="match status" value="1"/>
</dbReference>
<dbReference type="Pfam" id="PF00078">
    <property type="entry name" value="RVT_1"/>
    <property type="match status" value="1"/>
</dbReference>
<dbReference type="InterPro" id="IPR043128">
    <property type="entry name" value="Rev_trsase/Diguanyl_cyclase"/>
</dbReference>
<dbReference type="CDD" id="cd01650">
    <property type="entry name" value="RT_nLTR_like"/>
    <property type="match status" value="1"/>
</dbReference>
<accession>A0ABR1CHX0</accession>
<feature type="domain" description="Reverse transcriptase" evidence="1">
    <location>
        <begin position="159"/>
        <end position="346"/>
    </location>
</feature>
<sequence length="550" mass="63952">MDNIDEEYDRLVEHLHDCAKKAESFKTTRRRLSLETLELIRQRGAARAAGNQELTSELARLCREAIKEDLKERRAEVLAEAAEAGKSIRYARRDFASRKTRMTALRNPKGTAIASRRGMEKIIYDFYSDLFDSHVHLPPHHLREDGQVIQRFSRPKYDMLSCRIEKVLDEGQPCEQAGFRKGFSTIDHIHTVSKLIEVSREYKMPLCLTFIDLKKAFDSVETEAVVEALDNQGVPTQYIKGDTISPKIFTATLENAMRKLEWDDMGVKVDGRQLHHLRFADDIVLVTPSISQAERMLTEFDETCGCIGLQLNLQKTMFMRNGWVSDAPFTLNGTNISECTSYVYLGRELNMMNDLTPSWAGGDERRGAYKSIEDVVKKTRNTRLRAHLFNTTVLPALTYASETWAFRKQEENAVSVIERAIERVMLGVSRFTQVRDGIRSSLLRQRSKIRDAAAFVKESKIRWAGHVMRFDDNRWTRAVSDWVPRDIKRTTGRPPTRWSDFFTKSLKEKYDALRVPRERRNHWATLARDRDKWKNYWRPLDQFEDQRESR</sequence>
<evidence type="ECO:0000259" key="1">
    <source>
        <dbReference type="Pfam" id="PF00078"/>
    </source>
</evidence>
<dbReference type="InterPro" id="IPR000477">
    <property type="entry name" value="RT_dom"/>
</dbReference>
<reference evidence="2 3" key="1">
    <citation type="submission" date="2023-08" db="EMBL/GenBank/DDBJ databases">
        <title>A Necator americanus chromosomal reference genome.</title>
        <authorList>
            <person name="Ilik V."/>
            <person name="Petrzelkova K.J."/>
            <person name="Pardy F."/>
            <person name="Fuh T."/>
            <person name="Niatou-Singa F.S."/>
            <person name="Gouil Q."/>
            <person name="Baker L."/>
            <person name="Ritchie M.E."/>
            <person name="Jex A.R."/>
            <person name="Gazzola D."/>
            <person name="Li H."/>
            <person name="Toshio Fujiwara R."/>
            <person name="Zhan B."/>
            <person name="Aroian R.V."/>
            <person name="Pafco B."/>
            <person name="Schwarz E.M."/>
        </authorList>
    </citation>
    <scope>NUCLEOTIDE SEQUENCE [LARGE SCALE GENOMIC DNA]</scope>
    <source>
        <strain evidence="2 3">Aroian</strain>
        <tissue evidence="2">Whole animal</tissue>
    </source>
</reference>
<proteinExistence type="predicted"/>
<dbReference type="SUPFAM" id="SSF56672">
    <property type="entry name" value="DNA/RNA polymerases"/>
    <property type="match status" value="1"/>
</dbReference>
<evidence type="ECO:0000313" key="2">
    <source>
        <dbReference type="EMBL" id="KAK6738021.1"/>
    </source>
</evidence>
<dbReference type="Proteomes" id="UP001303046">
    <property type="component" value="Unassembled WGS sequence"/>
</dbReference>
<gene>
    <name evidence="2" type="primary">Necator_chrII.g8035</name>
    <name evidence="2" type="ORF">RB195_020241</name>
</gene>
<name>A0ABR1CHX0_NECAM</name>